<sequence length="210" mass="23686">MPLVMCQEMFKTPDIFILAWKLEEFGVNGFDAENELNKFLGPETLLTAAEETISYKILIVATGARALKLEEFGVNGPDAMSLSFLCFFASQIVDEDDKNATAGKLTQTEELVTETGTKYVGGGYVIAEFWHFIRFDLPFKIMVSQVTFGTDGLVMASVSRELSSLLNGEQARNRFDRDILKLYAWFVEGITKHSICKHSFGRKDSRYINY</sequence>
<protein>
    <submittedName>
        <fullName evidence="1">Uncharacterized protein</fullName>
    </submittedName>
</protein>
<organism evidence="1">
    <name type="scientific">Cucumis melo</name>
    <name type="common">Muskmelon</name>
    <dbReference type="NCBI Taxonomy" id="3656"/>
    <lineage>
        <taxon>Eukaryota</taxon>
        <taxon>Viridiplantae</taxon>
        <taxon>Streptophyta</taxon>
        <taxon>Embryophyta</taxon>
        <taxon>Tracheophyta</taxon>
        <taxon>Spermatophyta</taxon>
        <taxon>Magnoliopsida</taxon>
        <taxon>eudicotyledons</taxon>
        <taxon>Gunneridae</taxon>
        <taxon>Pentapetalae</taxon>
        <taxon>rosids</taxon>
        <taxon>fabids</taxon>
        <taxon>Cucurbitales</taxon>
        <taxon>Cucurbitaceae</taxon>
        <taxon>Benincaseae</taxon>
        <taxon>Cucumis</taxon>
    </lineage>
</organism>
<dbReference type="EnsemblPlants" id="MELO3C030028.2.1">
    <property type="protein sequence ID" value="MELO3C030028.2.1"/>
    <property type="gene ID" value="MELO3C030028.2"/>
</dbReference>
<dbReference type="Gramene" id="MELO3C030028.2.1">
    <property type="protein sequence ID" value="MELO3C030028.2.1"/>
    <property type="gene ID" value="MELO3C030028.2"/>
</dbReference>
<name>A0A9I9E7X8_CUCME</name>
<proteinExistence type="predicted"/>
<dbReference type="AlphaFoldDB" id="A0A9I9E7X8"/>
<accession>A0A9I9E7X8</accession>
<reference evidence="1" key="1">
    <citation type="submission" date="2023-03" db="UniProtKB">
        <authorList>
            <consortium name="EnsemblPlants"/>
        </authorList>
    </citation>
    <scope>IDENTIFICATION</scope>
</reference>
<evidence type="ECO:0000313" key="1">
    <source>
        <dbReference type="EnsemblPlants" id="MELO3C030028.2.1"/>
    </source>
</evidence>